<dbReference type="Gene3D" id="3.90.1170.40">
    <property type="entry name" value="Molybdopterin biosynthesis MoaE subunit"/>
    <property type="match status" value="1"/>
</dbReference>
<dbReference type="Proteomes" id="UP000832097">
    <property type="component" value="Chromosome"/>
</dbReference>
<dbReference type="EMBL" id="CP094528">
    <property type="protein sequence ID" value="UOE44268.1"/>
    <property type="molecule type" value="Genomic_DNA"/>
</dbReference>
<evidence type="ECO:0000313" key="2">
    <source>
        <dbReference type="Proteomes" id="UP000832097"/>
    </source>
</evidence>
<name>A0ABY4BYM9_9MICO</name>
<sequence>MIRIARVTHDVLDVGAHLAAVRSPRTGAVALFVGQVRDHDPAVDGRVVGLDYTAHPDAESMLRGILAPFAEAGTDPDSDPDPIEIAVSHRIGSLDVGDDALVVAVASAHRAEAFAACREIVERIKADLPVWKRQWQHDGASAWVGL</sequence>
<dbReference type="CDD" id="cd00756">
    <property type="entry name" value="MoaE"/>
    <property type="match status" value="1"/>
</dbReference>
<dbReference type="PANTHER" id="PTHR23404">
    <property type="entry name" value="MOLYBDOPTERIN SYNTHASE RELATED"/>
    <property type="match status" value="1"/>
</dbReference>
<dbReference type="SUPFAM" id="SSF54690">
    <property type="entry name" value="Molybdopterin synthase subunit MoaE"/>
    <property type="match status" value="1"/>
</dbReference>
<organism evidence="1 2">
    <name type="scientific">Agromyces larvae</name>
    <dbReference type="NCBI Taxonomy" id="2929802"/>
    <lineage>
        <taxon>Bacteria</taxon>
        <taxon>Bacillati</taxon>
        <taxon>Actinomycetota</taxon>
        <taxon>Actinomycetes</taxon>
        <taxon>Micrococcales</taxon>
        <taxon>Microbacteriaceae</taxon>
        <taxon>Agromyces</taxon>
    </lineage>
</organism>
<evidence type="ECO:0000313" key="1">
    <source>
        <dbReference type="EMBL" id="UOE44268.1"/>
    </source>
</evidence>
<proteinExistence type="predicted"/>
<dbReference type="RefSeq" id="WP_243555933.1">
    <property type="nucleotide sequence ID" value="NZ_CP094528.1"/>
</dbReference>
<dbReference type="InterPro" id="IPR036563">
    <property type="entry name" value="MoaE_sf"/>
</dbReference>
<keyword evidence="2" id="KW-1185">Reference proteome</keyword>
<protein>
    <submittedName>
        <fullName evidence="1">Molybdenum cofactor biosynthesis protein MoaE</fullName>
    </submittedName>
</protein>
<reference evidence="1 2" key="1">
    <citation type="submission" date="2022-03" db="EMBL/GenBank/DDBJ databases">
        <title>Mucilaginibacter sp. isolated from the gut of Protaetia brevitarsis seulensis larvae.</title>
        <authorList>
            <person name="Won M."/>
            <person name="Kim S.-J."/>
            <person name="Kwon S.-W."/>
        </authorList>
    </citation>
    <scope>NUCLEOTIDE SEQUENCE [LARGE SCALE GENOMIC DNA]</scope>
    <source>
        <strain evidence="1 2">CFWR-12</strain>
    </source>
</reference>
<dbReference type="Pfam" id="PF02391">
    <property type="entry name" value="MoaE"/>
    <property type="match status" value="1"/>
</dbReference>
<accession>A0ABY4BYM9</accession>
<gene>
    <name evidence="1" type="ORF">MTO99_00250</name>
</gene>
<dbReference type="InterPro" id="IPR003448">
    <property type="entry name" value="Mopterin_biosynth_MoaE"/>
</dbReference>